<reference evidence="1" key="1">
    <citation type="submission" date="2022-07" db="EMBL/GenBank/DDBJ databases">
        <title>Phylogenomic reconstructions and comparative analyses of Kickxellomycotina fungi.</title>
        <authorList>
            <person name="Reynolds N.K."/>
            <person name="Stajich J.E."/>
            <person name="Barry K."/>
            <person name="Grigoriev I.V."/>
            <person name="Crous P."/>
            <person name="Smith M.E."/>
        </authorList>
    </citation>
    <scope>NUCLEOTIDE SEQUENCE</scope>
    <source>
        <strain evidence="1">CBS 190363</strain>
    </source>
</reference>
<dbReference type="Proteomes" id="UP001139981">
    <property type="component" value="Unassembled WGS sequence"/>
</dbReference>
<accession>A0ACC1M6Y2</accession>
<protein>
    <submittedName>
        <fullName evidence="1">Uncharacterized protein</fullName>
    </submittedName>
</protein>
<name>A0ACC1M6Y2_9FUNG</name>
<evidence type="ECO:0000313" key="2">
    <source>
        <dbReference type="Proteomes" id="UP001139981"/>
    </source>
</evidence>
<proteinExistence type="predicted"/>
<comment type="caution">
    <text evidence="1">The sequence shown here is derived from an EMBL/GenBank/DDBJ whole genome shotgun (WGS) entry which is preliminary data.</text>
</comment>
<organism evidence="1 2">
    <name type="scientific">Coemansia aciculifera</name>
    <dbReference type="NCBI Taxonomy" id="417176"/>
    <lineage>
        <taxon>Eukaryota</taxon>
        <taxon>Fungi</taxon>
        <taxon>Fungi incertae sedis</taxon>
        <taxon>Zoopagomycota</taxon>
        <taxon>Kickxellomycotina</taxon>
        <taxon>Kickxellomycetes</taxon>
        <taxon>Kickxellales</taxon>
        <taxon>Kickxellaceae</taxon>
        <taxon>Coemansia</taxon>
    </lineage>
</organism>
<gene>
    <name evidence="1" type="ORF">IWW38_001364</name>
</gene>
<evidence type="ECO:0000313" key="1">
    <source>
        <dbReference type="EMBL" id="KAJ2898524.1"/>
    </source>
</evidence>
<keyword evidence="2" id="KW-1185">Reference proteome</keyword>
<sequence length="193" mass="21163">MGRGKYTEREALDARPEPTLQSPVARVLGPRGQHLHEVAVARSLVTSDINRRLNTEDQSWFTTLVQLPPKYRSVVWVKRGSYVLVDLAESLTDKIGGEIAMVLMPVQVKYLKQSKQWPTQYEDVVEKIPGQSPHIPSGKDSSDKVQTSASGNESGSSNSSNSSADDLVRGGNPNRRPIAQDDNSSSSSDSEDE</sequence>
<dbReference type="EMBL" id="JANBVB010000059">
    <property type="protein sequence ID" value="KAJ2898524.1"/>
    <property type="molecule type" value="Genomic_DNA"/>
</dbReference>